<keyword evidence="1" id="KW-0812">Transmembrane</keyword>
<feature type="transmembrane region" description="Helical" evidence="1">
    <location>
        <begin position="208"/>
        <end position="225"/>
    </location>
</feature>
<sequence>MLLTRLKQLAVLVVALAAAAGMVRLGWWQLDVYRQQAQGYALQRAAEPARPLTEVAPAGTLPEDGYGRTVTFAGRFVPEDQFLLPVPDAPGRYRVLTALKQADGSTVPVVRGVAELPGADPEPPAPPAGEQQLSGILLASEAAVDSPPLPPGQLASVRLPEVAQHWAPPLVNGVVTLDAAGAGAQGLQQAAVTLPEGEGELRNGGYAVQWWVFAAFGLLMAVFIVRDIGRRDAAGEPGAPESTGHPDGTGPRSTLGV</sequence>
<evidence type="ECO:0000313" key="4">
    <source>
        <dbReference type="Proteomes" id="UP000435304"/>
    </source>
</evidence>
<reference evidence="3 4" key="1">
    <citation type="submission" date="2019-12" db="EMBL/GenBank/DDBJ databases">
        <title>Auraticoccus cholistani sp. nov., an actinomycete isolated from soil of Cholistan desert.</title>
        <authorList>
            <person name="Cheema M.T."/>
        </authorList>
    </citation>
    <scope>NUCLEOTIDE SEQUENCE [LARGE SCALE GENOMIC DNA]</scope>
    <source>
        <strain evidence="3 4">F435</strain>
    </source>
</reference>
<protein>
    <recommendedName>
        <fullName evidence="1">SURF1-like protein</fullName>
    </recommendedName>
</protein>
<dbReference type="EMBL" id="WPCU01000004">
    <property type="protein sequence ID" value="MVA74957.1"/>
    <property type="molecule type" value="Genomic_DNA"/>
</dbReference>
<evidence type="ECO:0000256" key="1">
    <source>
        <dbReference type="RuleBase" id="RU363076"/>
    </source>
</evidence>
<dbReference type="InterPro" id="IPR002994">
    <property type="entry name" value="Surf1/Shy1"/>
</dbReference>
<comment type="similarity">
    <text evidence="1">Belongs to the SURF1 family.</text>
</comment>
<dbReference type="GO" id="GO:0005886">
    <property type="term" value="C:plasma membrane"/>
    <property type="evidence" value="ECO:0007669"/>
    <property type="project" value="UniProtKB-SubCell"/>
</dbReference>
<keyword evidence="4" id="KW-1185">Reference proteome</keyword>
<evidence type="ECO:0000256" key="2">
    <source>
        <dbReference type="SAM" id="MobiDB-lite"/>
    </source>
</evidence>
<dbReference type="Proteomes" id="UP000435304">
    <property type="component" value="Unassembled WGS sequence"/>
</dbReference>
<comment type="caution">
    <text evidence="1">Lacks conserved residue(s) required for the propagation of feature annotation.</text>
</comment>
<dbReference type="CDD" id="cd06662">
    <property type="entry name" value="SURF1"/>
    <property type="match status" value="1"/>
</dbReference>
<organism evidence="3 4">
    <name type="scientific">Auraticoccus cholistanensis</name>
    <dbReference type="NCBI Taxonomy" id="2656650"/>
    <lineage>
        <taxon>Bacteria</taxon>
        <taxon>Bacillati</taxon>
        <taxon>Actinomycetota</taxon>
        <taxon>Actinomycetes</taxon>
        <taxon>Propionibacteriales</taxon>
        <taxon>Propionibacteriaceae</taxon>
        <taxon>Auraticoccus</taxon>
    </lineage>
</organism>
<accession>A0A6A9UUS6</accession>
<keyword evidence="1" id="KW-0472">Membrane</keyword>
<dbReference type="PROSITE" id="PS50895">
    <property type="entry name" value="SURF1"/>
    <property type="match status" value="1"/>
</dbReference>
<gene>
    <name evidence="3" type="ORF">GC722_02775</name>
</gene>
<feature type="region of interest" description="Disordered" evidence="2">
    <location>
        <begin position="234"/>
        <end position="257"/>
    </location>
</feature>
<keyword evidence="1" id="KW-1133">Transmembrane helix</keyword>
<name>A0A6A9UUS6_9ACTN</name>
<dbReference type="Pfam" id="PF02104">
    <property type="entry name" value="SURF1"/>
    <property type="match status" value="1"/>
</dbReference>
<dbReference type="AlphaFoldDB" id="A0A6A9UUS6"/>
<evidence type="ECO:0000313" key="3">
    <source>
        <dbReference type="EMBL" id="MVA74957.1"/>
    </source>
</evidence>
<comment type="caution">
    <text evidence="3">The sequence shown here is derived from an EMBL/GenBank/DDBJ whole genome shotgun (WGS) entry which is preliminary data.</text>
</comment>
<comment type="subcellular location">
    <subcellularLocation>
        <location evidence="1">Cell membrane</location>
        <topology evidence="1">Multi-pass membrane protein</topology>
    </subcellularLocation>
</comment>
<keyword evidence="1" id="KW-1003">Cell membrane</keyword>
<proteinExistence type="inferred from homology"/>
<dbReference type="RefSeq" id="WP_156607805.1">
    <property type="nucleotide sequence ID" value="NZ_WPCU01000004.1"/>
</dbReference>